<keyword evidence="8 10" id="KW-0131">Cell cycle</keyword>
<dbReference type="AlphaFoldDB" id="A0A6G1KGM2"/>
<dbReference type="GO" id="GO:0008541">
    <property type="term" value="C:proteasome regulatory particle, lid subcomplex"/>
    <property type="evidence" value="ECO:0007669"/>
    <property type="project" value="UniProtKB-ARBA"/>
</dbReference>
<evidence type="ECO:0000256" key="5">
    <source>
        <dbReference type="ARBA" id="ARBA00022705"/>
    </source>
</evidence>
<evidence type="ECO:0000313" key="13">
    <source>
        <dbReference type="EMBL" id="KAF2711695.1"/>
    </source>
</evidence>
<dbReference type="EMBL" id="MU005767">
    <property type="protein sequence ID" value="KAF2711695.1"/>
    <property type="molecule type" value="Genomic_DNA"/>
</dbReference>
<organism evidence="13 14">
    <name type="scientific">Pleomassaria siparia CBS 279.74</name>
    <dbReference type="NCBI Taxonomy" id="1314801"/>
    <lineage>
        <taxon>Eukaryota</taxon>
        <taxon>Fungi</taxon>
        <taxon>Dikarya</taxon>
        <taxon>Ascomycota</taxon>
        <taxon>Pezizomycotina</taxon>
        <taxon>Dothideomycetes</taxon>
        <taxon>Pleosporomycetidae</taxon>
        <taxon>Pleosporales</taxon>
        <taxon>Pleomassariaceae</taxon>
        <taxon>Pleomassaria</taxon>
    </lineage>
</organism>
<evidence type="ECO:0000256" key="3">
    <source>
        <dbReference type="ARBA" id="ARBA00009627"/>
    </source>
</evidence>
<evidence type="ECO:0000256" key="9">
    <source>
        <dbReference type="ARBA" id="ARBA00025253"/>
    </source>
</evidence>
<proteinExistence type="inferred from homology"/>
<dbReference type="GO" id="GO:0006270">
    <property type="term" value="P:DNA replication initiation"/>
    <property type="evidence" value="ECO:0007669"/>
    <property type="project" value="UniProtKB-UniRule"/>
</dbReference>
<keyword evidence="5 10" id="KW-0235">DNA replication</keyword>
<dbReference type="InterPro" id="IPR000717">
    <property type="entry name" value="PCI_dom"/>
</dbReference>
<dbReference type="GO" id="GO:1902977">
    <property type="term" value="P:mitotic DNA replication preinitiation complex assembly"/>
    <property type="evidence" value="ECO:0007669"/>
    <property type="project" value="TreeGrafter"/>
</dbReference>
<comment type="similarity">
    <text evidence="2 10">Belongs to the SLD2 family.</text>
</comment>
<evidence type="ECO:0000256" key="6">
    <source>
        <dbReference type="ARBA" id="ARBA00022942"/>
    </source>
</evidence>
<evidence type="ECO:0000256" key="10">
    <source>
        <dbReference type="RuleBase" id="RU367067"/>
    </source>
</evidence>
<dbReference type="OrthoDB" id="8775810at2759"/>
<gene>
    <name evidence="13" type="ORF">K504DRAFT_453497</name>
</gene>
<comment type="similarity">
    <text evidence="3">Belongs to the proteasome subunit S14 family.</text>
</comment>
<dbReference type="Pfam" id="PF10075">
    <property type="entry name" value="CSN8_PSD8_EIF3K"/>
    <property type="match status" value="1"/>
</dbReference>
<feature type="region of interest" description="Disordered" evidence="11">
    <location>
        <begin position="235"/>
        <end position="255"/>
    </location>
</feature>
<evidence type="ECO:0000259" key="12">
    <source>
        <dbReference type="PROSITE" id="PS50250"/>
    </source>
</evidence>
<protein>
    <recommendedName>
        <fullName evidence="4 10">DNA replication regulator SLD2</fullName>
    </recommendedName>
</protein>
<feature type="region of interest" description="Disordered" evidence="11">
    <location>
        <begin position="55"/>
        <end position="91"/>
    </location>
</feature>
<dbReference type="Gene3D" id="1.25.40.990">
    <property type="match status" value="1"/>
</dbReference>
<feature type="domain" description="PCI" evidence="12">
    <location>
        <begin position="653"/>
        <end position="832"/>
    </location>
</feature>
<keyword evidence="7 10" id="KW-0539">Nucleus</keyword>
<sequence length="848" mass="94058">MENVDIDERCNALRHDLKVWEKNFAAQNNGRKAGRDDIRANATISQKYKEYNKISKVRSGKAAPSTPSRHRSKVSHDVDRTPKALNKPLASTPLKRKHVEDETGLGAGELATEFLSPQGPLMIGPTPQRDGIVIGLFDSLSSITPSKSRTILGDVMPNMLQTPSKNNKKAESEASLESRARREKTPLSTGKRFLLDRFVTPKKRKLDDQGMPESALKEFATPSFLRRDNVLQVVEEDGDHETTPRPAPRGRRPYGRSLSSMIQAMRKQEEDVLDEEADIMREMEMEAEGIIIPPKKPSAPTVLVEDSQVQMPLGPDKGIESSEDEAEDDNLGWNGQPRKAWKKRGQKRTTRRVIMRPNFTKPRLDTAPQASDDEPDMEAGVAETQAPEPSVSDHEHNDISEDSGSEYASDCSHTPKKRKTQPKKVTIVSTTEAKEGEKEGPVKKAIRKVKATANANYRRLKIKGKGGTGGGNGGKGRDQQVPETILDIVTTNMTHYFRHRTFEGCGMTWSPPRSFPAKTPAPNLPRARASTSHPPPKLSPPAANTTITPTFPQSLPQPPLIDLSTSVSPPEIPETPTTMAEKELGDLLKQLHQSLSSHKYQQAPAQLSRAKLALLHLKALIPSEDTPRKHLLLARETLELGAIISIRLKDPVSFTRYFQQLQPFYSLENDVLPKDGSQASKITGLYLLLLLSDGDYAGFHTLLETLEVAARQTGQGLEEDIFVQYPIRLEQALMEGSYDRVWGETKSDKVPSEEFGMFSEVLIGTIRKEIASCSEKAYPSIPISDAKSLLFLDSEGSVVNFAKESGWVVKDGRIYFPQEDEYGPGKDVTSDMVIENTLGYARELETIV</sequence>
<feature type="compositionally biased region" description="Acidic residues" evidence="11">
    <location>
        <begin position="321"/>
        <end position="330"/>
    </location>
</feature>
<dbReference type="FunFam" id="1.25.40.990:FF:000001">
    <property type="entry name" value="26S proteasome non-ATPase regulatory subunit"/>
    <property type="match status" value="1"/>
</dbReference>
<feature type="region of interest" description="Disordered" evidence="11">
    <location>
        <begin position="307"/>
        <end position="443"/>
    </location>
</feature>
<dbReference type="InterPro" id="IPR040203">
    <property type="entry name" value="Sld2"/>
</dbReference>
<accession>A0A6G1KGM2</accession>
<evidence type="ECO:0000256" key="8">
    <source>
        <dbReference type="ARBA" id="ARBA00023306"/>
    </source>
</evidence>
<evidence type="ECO:0000256" key="1">
    <source>
        <dbReference type="ARBA" id="ARBA00004123"/>
    </source>
</evidence>
<dbReference type="GO" id="GO:0003688">
    <property type="term" value="F:DNA replication origin binding"/>
    <property type="evidence" value="ECO:0007669"/>
    <property type="project" value="TreeGrafter"/>
</dbReference>
<feature type="compositionally biased region" description="Basic and acidic residues" evidence="11">
    <location>
        <begin position="168"/>
        <end position="185"/>
    </location>
</feature>
<dbReference type="Proteomes" id="UP000799428">
    <property type="component" value="Unassembled WGS sequence"/>
</dbReference>
<keyword evidence="14" id="KW-1185">Reference proteome</keyword>
<name>A0A6G1KGM2_9PLEO</name>
<dbReference type="GO" id="GO:0003697">
    <property type="term" value="F:single-stranded DNA binding"/>
    <property type="evidence" value="ECO:0007669"/>
    <property type="project" value="TreeGrafter"/>
</dbReference>
<dbReference type="PANTHER" id="PTHR28124:SF1">
    <property type="entry name" value="DNA REPLICATION REGULATOR SLD2"/>
    <property type="match status" value="1"/>
</dbReference>
<dbReference type="PROSITE" id="PS50250">
    <property type="entry name" value="PCI"/>
    <property type="match status" value="1"/>
</dbReference>
<dbReference type="GO" id="GO:0000727">
    <property type="term" value="P:double-strand break repair via break-induced replication"/>
    <property type="evidence" value="ECO:0007669"/>
    <property type="project" value="TreeGrafter"/>
</dbReference>
<feature type="region of interest" description="Disordered" evidence="11">
    <location>
        <begin position="157"/>
        <end position="187"/>
    </location>
</feature>
<evidence type="ECO:0000256" key="4">
    <source>
        <dbReference type="ARBA" id="ARBA00018363"/>
    </source>
</evidence>
<feature type="compositionally biased region" description="Basic residues" evidence="11">
    <location>
        <begin position="339"/>
        <end position="354"/>
    </location>
</feature>
<evidence type="ECO:0000313" key="14">
    <source>
        <dbReference type="Proteomes" id="UP000799428"/>
    </source>
</evidence>
<keyword evidence="6" id="KW-0647">Proteasome</keyword>
<dbReference type="Gene3D" id="1.10.10.1460">
    <property type="match status" value="1"/>
</dbReference>
<reference evidence="13" key="1">
    <citation type="journal article" date="2020" name="Stud. Mycol.">
        <title>101 Dothideomycetes genomes: a test case for predicting lifestyles and emergence of pathogens.</title>
        <authorList>
            <person name="Haridas S."/>
            <person name="Albert R."/>
            <person name="Binder M."/>
            <person name="Bloem J."/>
            <person name="Labutti K."/>
            <person name="Salamov A."/>
            <person name="Andreopoulos B."/>
            <person name="Baker S."/>
            <person name="Barry K."/>
            <person name="Bills G."/>
            <person name="Bluhm B."/>
            <person name="Cannon C."/>
            <person name="Castanera R."/>
            <person name="Culley D."/>
            <person name="Daum C."/>
            <person name="Ezra D."/>
            <person name="Gonzalez J."/>
            <person name="Henrissat B."/>
            <person name="Kuo A."/>
            <person name="Liang C."/>
            <person name="Lipzen A."/>
            <person name="Lutzoni F."/>
            <person name="Magnuson J."/>
            <person name="Mondo S."/>
            <person name="Nolan M."/>
            <person name="Ohm R."/>
            <person name="Pangilinan J."/>
            <person name="Park H.-J."/>
            <person name="Ramirez L."/>
            <person name="Alfaro M."/>
            <person name="Sun H."/>
            <person name="Tritt A."/>
            <person name="Yoshinaga Y."/>
            <person name="Zwiers L.-H."/>
            <person name="Turgeon B."/>
            <person name="Goodwin S."/>
            <person name="Spatafora J."/>
            <person name="Crous P."/>
            <person name="Grigoriev I."/>
        </authorList>
    </citation>
    <scope>NUCLEOTIDE SEQUENCE</scope>
    <source>
        <strain evidence="13">CBS 279.74</strain>
    </source>
</reference>
<comment type="subcellular location">
    <subcellularLocation>
        <location evidence="1 10">Nucleus</location>
    </subcellularLocation>
</comment>
<dbReference type="PANTHER" id="PTHR28124">
    <property type="entry name" value="DNA REPLICATION REGULATOR SLD2"/>
    <property type="match status" value="1"/>
</dbReference>
<evidence type="ECO:0000256" key="7">
    <source>
        <dbReference type="ARBA" id="ARBA00023242"/>
    </source>
</evidence>
<feature type="region of interest" description="Disordered" evidence="11">
    <location>
        <begin position="513"/>
        <end position="547"/>
    </location>
</feature>
<dbReference type="InterPro" id="IPR021110">
    <property type="entry name" value="DNA_rep_checkpnt_protein"/>
</dbReference>
<dbReference type="CDD" id="cd22289">
    <property type="entry name" value="RecQL4_SLD2_NTD"/>
    <property type="match status" value="1"/>
</dbReference>
<evidence type="ECO:0000256" key="2">
    <source>
        <dbReference type="ARBA" id="ARBA00007276"/>
    </source>
</evidence>
<dbReference type="InterPro" id="IPR033464">
    <property type="entry name" value="CSN8_PSD8_EIF3K"/>
</dbReference>
<dbReference type="Pfam" id="PF11719">
    <property type="entry name" value="Drc1-Sld2"/>
    <property type="match status" value="1"/>
</dbReference>
<comment type="function">
    <text evidence="9 10">Has a role in the initiation of DNA replication. Required at S-phase checkpoint.</text>
</comment>
<feature type="compositionally biased region" description="Basic and acidic residues" evidence="11">
    <location>
        <begin position="432"/>
        <end position="442"/>
    </location>
</feature>
<dbReference type="GO" id="GO:0031261">
    <property type="term" value="C:DNA replication preinitiation complex"/>
    <property type="evidence" value="ECO:0007669"/>
    <property type="project" value="TreeGrafter"/>
</dbReference>
<evidence type="ECO:0000256" key="11">
    <source>
        <dbReference type="SAM" id="MobiDB-lite"/>
    </source>
</evidence>